<name>A0A1R4JKZ1_9MICO</name>
<dbReference type="OrthoDB" id="3252468at2"/>
<keyword evidence="2 4" id="KW-0732">Signal</keyword>
<evidence type="ECO:0000256" key="2">
    <source>
        <dbReference type="ARBA" id="ARBA00022729"/>
    </source>
</evidence>
<sequence length="525" mass="55081">MTASSRTHRRRLRRVAVLAVATVTALSLSGCVTAFLPENTASPVQPQLSTPYPQDVDEDLAPYYQQQISWTPCDDGSEMLCAEATVPADWSDPGNGSIALALVMHPATGQRLGSLLTNPGGPGASGVDLIRDSLDFAVGEPLQERFDVVGFDPRGVGRSAPVSCLDGPEMDDYLYGIPSATRGSDDWIGEMQTSAKRFARACEQNSSTSLGDITTVAAARDMDVLRAALGDEKLSYLGYSYGTFLGASYAGLYPERAGRLVLDGALDPSASSAEVTTAQAVGFERSLDAYLTDCLASDDCPFTGTVQTARSTVAGLLSDADAEPLPADDGRLLGANTLVTAIIYPLYSADAWPQLSTMFAAVMGGDPTQAFDFADAYNGRSADTGEYTDNSTEAFTAYNCADYPVSTDTAVMAEQAAALATAAPLIGPYMGYGDIGCVDWPIAEHAERTAITAEGAPPILVIGTSNDPATPYAWAEALADQLDSGVLVSYEGEGHTAYNKGSACVNDTVEDYLIDGTVPDSDPHC</sequence>
<feature type="signal peptide" evidence="4">
    <location>
        <begin position="1"/>
        <end position="34"/>
    </location>
</feature>
<keyword evidence="7" id="KW-1185">Reference proteome</keyword>
<keyword evidence="3 6" id="KW-0378">Hydrolase</keyword>
<evidence type="ECO:0000313" key="6">
    <source>
        <dbReference type="EMBL" id="SJN32614.1"/>
    </source>
</evidence>
<feature type="domain" description="Peptidase S33 tripeptidyl aminopeptidase-like C-terminal" evidence="5">
    <location>
        <begin position="424"/>
        <end position="525"/>
    </location>
</feature>
<keyword evidence="6" id="KW-0645">Protease</keyword>
<dbReference type="InterPro" id="IPR029058">
    <property type="entry name" value="AB_hydrolase_fold"/>
</dbReference>
<evidence type="ECO:0000256" key="4">
    <source>
        <dbReference type="SAM" id="SignalP"/>
    </source>
</evidence>
<dbReference type="GO" id="GO:0008233">
    <property type="term" value="F:peptidase activity"/>
    <property type="evidence" value="ECO:0007669"/>
    <property type="project" value="UniProtKB-KW"/>
</dbReference>
<evidence type="ECO:0000313" key="7">
    <source>
        <dbReference type="Proteomes" id="UP000196778"/>
    </source>
</evidence>
<dbReference type="PANTHER" id="PTHR43248:SF29">
    <property type="entry name" value="TRIPEPTIDYL AMINOPEPTIDASE"/>
    <property type="match status" value="1"/>
</dbReference>
<gene>
    <name evidence="6" type="ORF">FM119_08055</name>
</gene>
<dbReference type="EMBL" id="FUKR01000046">
    <property type="protein sequence ID" value="SJN32614.1"/>
    <property type="molecule type" value="Genomic_DNA"/>
</dbReference>
<proteinExistence type="inferred from homology"/>
<comment type="similarity">
    <text evidence="1">Belongs to the peptidase S33 family.</text>
</comment>
<accession>A0A1R4JKZ1</accession>
<dbReference type="InterPro" id="IPR051601">
    <property type="entry name" value="Serine_prot/Carboxylest_S33"/>
</dbReference>
<evidence type="ECO:0000256" key="3">
    <source>
        <dbReference type="ARBA" id="ARBA00022801"/>
    </source>
</evidence>
<evidence type="ECO:0000259" key="5">
    <source>
        <dbReference type="Pfam" id="PF08386"/>
    </source>
</evidence>
<dbReference type="RefSeq" id="WP_087137167.1">
    <property type="nucleotide sequence ID" value="NZ_FUKR01000046.1"/>
</dbReference>
<protein>
    <submittedName>
        <fullName evidence="6">Probable exported protease</fullName>
        <ecNumber evidence="6">3.4.-.-</ecNumber>
    </submittedName>
</protein>
<dbReference type="SUPFAM" id="SSF53474">
    <property type="entry name" value="alpha/beta-Hydrolases"/>
    <property type="match status" value="1"/>
</dbReference>
<dbReference type="Gene3D" id="3.40.50.1820">
    <property type="entry name" value="alpha/beta hydrolase"/>
    <property type="match status" value="1"/>
</dbReference>
<dbReference type="PANTHER" id="PTHR43248">
    <property type="entry name" value="2-SUCCINYL-6-HYDROXY-2,4-CYCLOHEXADIENE-1-CARBOXYLATE SYNTHASE"/>
    <property type="match status" value="1"/>
</dbReference>
<dbReference type="PROSITE" id="PS51257">
    <property type="entry name" value="PROKAR_LIPOPROTEIN"/>
    <property type="match status" value="1"/>
</dbReference>
<dbReference type="AlphaFoldDB" id="A0A1R4JKZ1"/>
<dbReference type="Proteomes" id="UP000196778">
    <property type="component" value="Unassembled WGS sequence"/>
</dbReference>
<dbReference type="Pfam" id="PF08386">
    <property type="entry name" value="Abhydrolase_4"/>
    <property type="match status" value="1"/>
</dbReference>
<dbReference type="GO" id="GO:0006508">
    <property type="term" value="P:proteolysis"/>
    <property type="evidence" value="ECO:0007669"/>
    <property type="project" value="UniProtKB-KW"/>
</dbReference>
<dbReference type="InterPro" id="IPR013595">
    <property type="entry name" value="Pept_S33_TAP-like_C"/>
</dbReference>
<feature type="chain" id="PRO_5039141828" evidence="4">
    <location>
        <begin position="35"/>
        <end position="525"/>
    </location>
</feature>
<organism evidence="6 7">
    <name type="scientific">Mycetocola reblochoni REB411</name>
    <dbReference type="NCBI Taxonomy" id="1255698"/>
    <lineage>
        <taxon>Bacteria</taxon>
        <taxon>Bacillati</taxon>
        <taxon>Actinomycetota</taxon>
        <taxon>Actinomycetes</taxon>
        <taxon>Micrococcales</taxon>
        <taxon>Microbacteriaceae</taxon>
        <taxon>Mycetocola</taxon>
    </lineage>
</organism>
<reference evidence="7" key="1">
    <citation type="submission" date="2017-02" db="EMBL/GenBank/DDBJ databases">
        <authorList>
            <person name="Dridi B."/>
        </authorList>
    </citation>
    <scope>NUCLEOTIDE SEQUENCE [LARGE SCALE GENOMIC DNA]</scope>
    <source>
        <strain evidence="7">EB411</strain>
    </source>
</reference>
<dbReference type="EC" id="3.4.-.-" evidence="6"/>
<evidence type="ECO:0000256" key="1">
    <source>
        <dbReference type="ARBA" id="ARBA00010088"/>
    </source>
</evidence>